<proteinExistence type="predicted"/>
<dbReference type="RefSeq" id="WP_311583447.1">
    <property type="nucleotide sequence ID" value="NZ_JAVRIF010000008.1"/>
</dbReference>
<comment type="caution">
    <text evidence="3">The sequence shown here is derived from an EMBL/GenBank/DDBJ whole genome shotgun (WGS) entry which is preliminary data.</text>
</comment>
<feature type="domain" description="DUF4124" evidence="2">
    <location>
        <begin position="26"/>
        <end position="66"/>
    </location>
</feature>
<reference evidence="3 4" key="1">
    <citation type="submission" date="2023-09" db="EMBL/GenBank/DDBJ databases">
        <authorList>
            <person name="Rey-Velasco X."/>
        </authorList>
    </citation>
    <scope>NUCLEOTIDE SEQUENCE [LARGE SCALE GENOMIC DNA]</scope>
    <source>
        <strain evidence="3 4">W431</strain>
    </source>
</reference>
<feature type="signal peptide" evidence="1">
    <location>
        <begin position="1"/>
        <end position="21"/>
    </location>
</feature>
<evidence type="ECO:0000256" key="1">
    <source>
        <dbReference type="SAM" id="SignalP"/>
    </source>
</evidence>
<feature type="chain" id="PRO_5046235934" evidence="1">
    <location>
        <begin position="22"/>
        <end position="136"/>
    </location>
</feature>
<dbReference type="Proteomes" id="UP001266357">
    <property type="component" value="Unassembled WGS sequence"/>
</dbReference>
<evidence type="ECO:0000313" key="3">
    <source>
        <dbReference type="EMBL" id="MDT0604763.1"/>
    </source>
</evidence>
<organism evidence="3 4">
    <name type="scientific">Thalassotalea castellviae</name>
    <dbReference type="NCBI Taxonomy" id="3075612"/>
    <lineage>
        <taxon>Bacteria</taxon>
        <taxon>Pseudomonadati</taxon>
        <taxon>Pseudomonadota</taxon>
        <taxon>Gammaproteobacteria</taxon>
        <taxon>Alteromonadales</taxon>
        <taxon>Colwelliaceae</taxon>
        <taxon>Thalassotalea</taxon>
    </lineage>
</organism>
<name>A0ABU3A3L3_9GAMM</name>
<keyword evidence="1" id="KW-0732">Signal</keyword>
<evidence type="ECO:0000259" key="2">
    <source>
        <dbReference type="Pfam" id="PF13511"/>
    </source>
</evidence>
<evidence type="ECO:0000313" key="4">
    <source>
        <dbReference type="Proteomes" id="UP001266357"/>
    </source>
</evidence>
<protein>
    <submittedName>
        <fullName evidence="3">DUF4124 domain-containing protein</fullName>
    </submittedName>
</protein>
<gene>
    <name evidence="3" type="ORF">RM573_14245</name>
</gene>
<dbReference type="EMBL" id="JAVRIF010000008">
    <property type="protein sequence ID" value="MDT0604763.1"/>
    <property type="molecule type" value="Genomic_DNA"/>
</dbReference>
<accession>A0ABU3A3L3</accession>
<dbReference type="InterPro" id="IPR025392">
    <property type="entry name" value="DUF4124"/>
</dbReference>
<keyword evidence="4" id="KW-1185">Reference proteome</keyword>
<sequence length="136" mass="15369">MMIQKFTLGFFLFSSFAYSMAENVIVYRWVDSNNVVHFSQHQPKHDNYTEISMSNTVKAKTDEKADSADEKPEAPIEIAATPNKCEEAKANVETLKGFDKIQYTNAKGELQVLTAQEKVQQLAINEKQVEVFCGVN</sequence>
<dbReference type="Pfam" id="PF13511">
    <property type="entry name" value="DUF4124"/>
    <property type="match status" value="1"/>
</dbReference>